<accession>A0A0D2AH61</accession>
<dbReference type="PROSITE" id="PS50048">
    <property type="entry name" value="ZN2_CY6_FUNGAL_2"/>
    <property type="match status" value="1"/>
</dbReference>
<dbReference type="PANTHER" id="PTHR31313:SF81">
    <property type="entry name" value="TY1 ENHANCER ACTIVATOR"/>
    <property type="match status" value="1"/>
</dbReference>
<evidence type="ECO:0000256" key="5">
    <source>
        <dbReference type="ARBA" id="ARBA00023125"/>
    </source>
</evidence>
<dbReference type="InterPro" id="IPR036864">
    <property type="entry name" value="Zn2-C6_fun-type_DNA-bd_sf"/>
</dbReference>
<dbReference type="InterPro" id="IPR007219">
    <property type="entry name" value="XnlR_reg_dom"/>
</dbReference>
<dbReference type="OrthoDB" id="2162761at2759"/>
<dbReference type="SUPFAM" id="SSF57701">
    <property type="entry name" value="Zn2/Cys6 DNA-binding domain"/>
    <property type="match status" value="1"/>
</dbReference>
<dbReference type="GO" id="GO:0003677">
    <property type="term" value="F:DNA binding"/>
    <property type="evidence" value="ECO:0007669"/>
    <property type="project" value="UniProtKB-KW"/>
</dbReference>
<gene>
    <name evidence="10" type="ORF">PV09_03094</name>
</gene>
<dbReference type="GO" id="GO:0006351">
    <property type="term" value="P:DNA-templated transcription"/>
    <property type="evidence" value="ECO:0007669"/>
    <property type="project" value="InterPro"/>
</dbReference>
<dbReference type="CDD" id="cd00067">
    <property type="entry name" value="GAL4"/>
    <property type="match status" value="1"/>
</dbReference>
<dbReference type="HOGENOM" id="CLU_020229_0_0_1"/>
<name>A0A0D2AH61_9PEZI</name>
<evidence type="ECO:0000313" key="11">
    <source>
        <dbReference type="Proteomes" id="UP000053259"/>
    </source>
</evidence>
<dbReference type="PROSITE" id="PS00463">
    <property type="entry name" value="ZN2_CY6_FUNGAL_1"/>
    <property type="match status" value="1"/>
</dbReference>
<keyword evidence="6" id="KW-0804">Transcription</keyword>
<evidence type="ECO:0000256" key="7">
    <source>
        <dbReference type="ARBA" id="ARBA00023242"/>
    </source>
</evidence>
<keyword evidence="7" id="KW-0539">Nucleus</keyword>
<dbReference type="Gene3D" id="4.10.240.10">
    <property type="entry name" value="Zn(2)-C6 fungal-type DNA-binding domain"/>
    <property type="match status" value="1"/>
</dbReference>
<dbReference type="Pfam" id="PF04082">
    <property type="entry name" value="Fungal_trans"/>
    <property type="match status" value="1"/>
</dbReference>
<keyword evidence="5" id="KW-0238">DNA-binding</keyword>
<evidence type="ECO:0000259" key="9">
    <source>
        <dbReference type="PROSITE" id="PS50048"/>
    </source>
</evidence>
<feature type="region of interest" description="Disordered" evidence="8">
    <location>
        <begin position="1"/>
        <end position="47"/>
    </location>
</feature>
<dbReference type="AlphaFoldDB" id="A0A0D2AH61"/>
<evidence type="ECO:0000313" key="10">
    <source>
        <dbReference type="EMBL" id="KIW05900.1"/>
    </source>
</evidence>
<feature type="compositionally biased region" description="Polar residues" evidence="8">
    <location>
        <begin position="1"/>
        <end position="15"/>
    </location>
</feature>
<feature type="compositionally biased region" description="Basic and acidic residues" evidence="8">
    <location>
        <begin position="645"/>
        <end position="655"/>
    </location>
</feature>
<dbReference type="SMART" id="SM00066">
    <property type="entry name" value="GAL4"/>
    <property type="match status" value="1"/>
</dbReference>
<keyword evidence="4" id="KW-0805">Transcription regulation</keyword>
<dbReference type="STRING" id="253628.A0A0D2AH61"/>
<feature type="compositionally biased region" description="Low complexity" evidence="8">
    <location>
        <begin position="657"/>
        <end position="667"/>
    </location>
</feature>
<evidence type="ECO:0000256" key="2">
    <source>
        <dbReference type="ARBA" id="ARBA00022723"/>
    </source>
</evidence>
<sequence length="685" mass="76851">MSSYQAIRPRSSNPPTEDDASQRSSQPAESAVSVGKGRKRKAPAHVSQNACTNCKKARAKCDGIEWQTCSRCNSRALSDSCQYEVHVKTAKEELVRRIKHLEGTIDQMQAELKEKDTWIQTLRDIFSPGTRGFTILEQLQNDGDSYQALIDTLSSLPKASRHIPGNLQLLQGSDSGDAMDTDDDNTSRWTSVTQDESKIHHLMALYFAWVHPVHMFFSERHFLDSFKNRNGVYCSSALVNAICAMGCRYCEDVTGSKVAITRLGDRFTQQVWAELKLEKVLTPLSAVTYAIMFLVELSAGDARAASSHLRLATDSLREVNKFGWSEEAFQITFFGINALNINWCALVYQKPPAPVLQHAKVFENVELDRPGQSWRHYKVEGDAIKPDIASRALATAKESAKLSIINLDAISTWCGGRGRVTTKHILGLYGRYLSWKQELPPALCEKTYDLQDFSVEGILPYTLLLHITYCVAICQLFNPLLECRQLPKIAKLQIQAIIVRSAQEGLGICEKFAKCFNNRYQSPLQAYCMVHLADVILRLDKQSAERIIYFCLKQLGEALPGFPVVGPLQSMFCESVLACGLDLPKDVDLLMGGRSWKSYSREDKLGCSERLTYTQPVDLLAAAIDPSLPETFKSEWDDFMKDHGRWELGDPERRRPSSTSTSTGPETRSSEMRAMDISSLMNPRI</sequence>
<organism evidence="10 11">
    <name type="scientific">Verruconis gallopava</name>
    <dbReference type="NCBI Taxonomy" id="253628"/>
    <lineage>
        <taxon>Eukaryota</taxon>
        <taxon>Fungi</taxon>
        <taxon>Dikarya</taxon>
        <taxon>Ascomycota</taxon>
        <taxon>Pezizomycotina</taxon>
        <taxon>Dothideomycetes</taxon>
        <taxon>Pleosporomycetidae</taxon>
        <taxon>Venturiales</taxon>
        <taxon>Sympoventuriaceae</taxon>
        <taxon>Verruconis</taxon>
    </lineage>
</organism>
<feature type="domain" description="Zn(2)-C6 fungal-type" evidence="9">
    <location>
        <begin position="50"/>
        <end position="83"/>
    </location>
</feature>
<keyword evidence="3" id="KW-0862">Zinc</keyword>
<dbReference type="VEuPathDB" id="FungiDB:PV09_03094"/>
<dbReference type="RefSeq" id="XP_016215769.1">
    <property type="nucleotide sequence ID" value="XM_016356246.1"/>
</dbReference>
<proteinExistence type="predicted"/>
<dbReference type="InterPro" id="IPR051615">
    <property type="entry name" value="Transcr_Regulatory_Elem"/>
</dbReference>
<feature type="region of interest" description="Disordered" evidence="8">
    <location>
        <begin position="645"/>
        <end position="685"/>
    </location>
</feature>
<dbReference type="CDD" id="cd12148">
    <property type="entry name" value="fungal_TF_MHR"/>
    <property type="match status" value="1"/>
</dbReference>
<evidence type="ECO:0000256" key="8">
    <source>
        <dbReference type="SAM" id="MobiDB-lite"/>
    </source>
</evidence>
<dbReference type="Proteomes" id="UP000053259">
    <property type="component" value="Unassembled WGS sequence"/>
</dbReference>
<evidence type="ECO:0000256" key="1">
    <source>
        <dbReference type="ARBA" id="ARBA00004123"/>
    </source>
</evidence>
<keyword evidence="2" id="KW-0479">Metal-binding</keyword>
<keyword evidence="11" id="KW-1185">Reference proteome</keyword>
<dbReference type="InParanoid" id="A0A0D2AH61"/>
<reference evidence="10 11" key="1">
    <citation type="submission" date="2015-01" db="EMBL/GenBank/DDBJ databases">
        <title>The Genome Sequence of Ochroconis gallopava CBS43764.</title>
        <authorList>
            <consortium name="The Broad Institute Genomics Platform"/>
            <person name="Cuomo C."/>
            <person name="de Hoog S."/>
            <person name="Gorbushina A."/>
            <person name="Stielow B."/>
            <person name="Teixiera M."/>
            <person name="Abouelleil A."/>
            <person name="Chapman S.B."/>
            <person name="Priest M."/>
            <person name="Young S.K."/>
            <person name="Wortman J."/>
            <person name="Nusbaum C."/>
            <person name="Birren B."/>
        </authorList>
    </citation>
    <scope>NUCLEOTIDE SEQUENCE [LARGE SCALE GENOMIC DNA]</scope>
    <source>
        <strain evidence="10 11">CBS 43764</strain>
    </source>
</reference>
<comment type="subcellular location">
    <subcellularLocation>
        <location evidence="1">Nucleus</location>
    </subcellularLocation>
</comment>
<dbReference type="GO" id="GO:0008270">
    <property type="term" value="F:zinc ion binding"/>
    <property type="evidence" value="ECO:0007669"/>
    <property type="project" value="InterPro"/>
</dbReference>
<protein>
    <recommendedName>
        <fullName evidence="9">Zn(2)-C6 fungal-type domain-containing protein</fullName>
    </recommendedName>
</protein>
<dbReference type="GO" id="GO:0000981">
    <property type="term" value="F:DNA-binding transcription factor activity, RNA polymerase II-specific"/>
    <property type="evidence" value="ECO:0007669"/>
    <property type="project" value="InterPro"/>
</dbReference>
<dbReference type="GO" id="GO:0005634">
    <property type="term" value="C:nucleus"/>
    <property type="evidence" value="ECO:0007669"/>
    <property type="project" value="UniProtKB-SubCell"/>
</dbReference>
<dbReference type="EMBL" id="KN847536">
    <property type="protein sequence ID" value="KIW05900.1"/>
    <property type="molecule type" value="Genomic_DNA"/>
</dbReference>
<evidence type="ECO:0000256" key="4">
    <source>
        <dbReference type="ARBA" id="ARBA00023015"/>
    </source>
</evidence>
<dbReference type="PANTHER" id="PTHR31313">
    <property type="entry name" value="TY1 ENHANCER ACTIVATOR"/>
    <property type="match status" value="1"/>
</dbReference>
<dbReference type="InterPro" id="IPR001138">
    <property type="entry name" value="Zn2Cys6_DnaBD"/>
</dbReference>
<evidence type="ECO:0000256" key="3">
    <source>
        <dbReference type="ARBA" id="ARBA00022833"/>
    </source>
</evidence>
<dbReference type="GeneID" id="27311067"/>
<evidence type="ECO:0000256" key="6">
    <source>
        <dbReference type="ARBA" id="ARBA00023163"/>
    </source>
</evidence>